<organism evidence="6">
    <name type="scientific">marine metagenome</name>
    <dbReference type="NCBI Taxonomy" id="408172"/>
    <lineage>
        <taxon>unclassified sequences</taxon>
        <taxon>metagenomes</taxon>
        <taxon>ecological metagenomes</taxon>
    </lineage>
</organism>
<protein>
    <recommendedName>
        <fullName evidence="5">Nucleotidyl transferase domain-containing protein</fullName>
    </recommendedName>
</protein>
<keyword evidence="3" id="KW-0548">Nucleotidyltransferase</keyword>
<evidence type="ECO:0000256" key="3">
    <source>
        <dbReference type="ARBA" id="ARBA00022695"/>
    </source>
</evidence>
<dbReference type="PANTHER" id="PTHR43523">
    <property type="entry name" value="GLUCOSE-1-PHOSPHATE ADENYLYLTRANSFERASE-RELATED"/>
    <property type="match status" value="1"/>
</dbReference>
<dbReference type="GO" id="GO:0008878">
    <property type="term" value="F:glucose-1-phosphate adenylyltransferase activity"/>
    <property type="evidence" value="ECO:0007669"/>
    <property type="project" value="InterPro"/>
</dbReference>
<evidence type="ECO:0000256" key="2">
    <source>
        <dbReference type="ARBA" id="ARBA00022679"/>
    </source>
</evidence>
<keyword evidence="4" id="KW-0320">Glycogen biosynthesis</keyword>
<dbReference type="AlphaFoldDB" id="A0A383CJV2"/>
<evidence type="ECO:0000256" key="4">
    <source>
        <dbReference type="ARBA" id="ARBA00023056"/>
    </source>
</evidence>
<keyword evidence="2" id="KW-0808">Transferase</keyword>
<evidence type="ECO:0000259" key="5">
    <source>
        <dbReference type="Pfam" id="PF00483"/>
    </source>
</evidence>
<dbReference type="Gene3D" id="3.90.550.10">
    <property type="entry name" value="Spore Coat Polysaccharide Biosynthesis Protein SpsA, Chain A"/>
    <property type="match status" value="1"/>
</dbReference>
<comment type="similarity">
    <text evidence="1">Belongs to the bacterial/plant glucose-1-phosphate adenylyltransferase family.</text>
</comment>
<accession>A0A383CJV2</accession>
<name>A0A383CJV2_9ZZZZ</name>
<evidence type="ECO:0000256" key="1">
    <source>
        <dbReference type="ARBA" id="ARBA00010443"/>
    </source>
</evidence>
<feature type="domain" description="Nucleotidyl transferase" evidence="5">
    <location>
        <begin position="1"/>
        <end position="100"/>
    </location>
</feature>
<dbReference type="Pfam" id="PF00483">
    <property type="entry name" value="NTP_transferase"/>
    <property type="match status" value="1"/>
</dbReference>
<dbReference type="InterPro" id="IPR029044">
    <property type="entry name" value="Nucleotide-diphossugar_trans"/>
</dbReference>
<proteinExistence type="inferred from homology"/>
<sequence>MDLQQMIGFHVRKRADVTISALPVHLKDASPLGVIQVQEKQRVTGFKEKPKRPKPIPGRPDEAFVSMGNYLFNKAVLIELLYEDAADVESSHDFGKDILPR</sequence>
<dbReference type="PANTHER" id="PTHR43523:SF2">
    <property type="entry name" value="GLUCOSE-1-PHOSPHATE ADENYLYLTRANSFERASE"/>
    <property type="match status" value="1"/>
</dbReference>
<reference evidence="6" key="1">
    <citation type="submission" date="2018-05" db="EMBL/GenBank/DDBJ databases">
        <authorList>
            <person name="Lanie J.A."/>
            <person name="Ng W.-L."/>
            <person name="Kazmierczak K.M."/>
            <person name="Andrzejewski T.M."/>
            <person name="Davidsen T.M."/>
            <person name="Wayne K.J."/>
            <person name="Tettelin H."/>
            <person name="Glass J.I."/>
            <person name="Rusch D."/>
            <person name="Podicherti R."/>
            <person name="Tsui H.-C.T."/>
            <person name="Winkler M.E."/>
        </authorList>
    </citation>
    <scope>NUCLEOTIDE SEQUENCE</scope>
</reference>
<dbReference type="SUPFAM" id="SSF53448">
    <property type="entry name" value="Nucleotide-diphospho-sugar transferases"/>
    <property type="match status" value="1"/>
</dbReference>
<dbReference type="InterPro" id="IPR005835">
    <property type="entry name" value="NTP_transferase_dom"/>
</dbReference>
<evidence type="ECO:0000313" key="6">
    <source>
        <dbReference type="EMBL" id="SVE32340.1"/>
    </source>
</evidence>
<dbReference type="EMBL" id="UINC01209355">
    <property type="protein sequence ID" value="SVE32340.1"/>
    <property type="molecule type" value="Genomic_DNA"/>
</dbReference>
<dbReference type="InterPro" id="IPR011831">
    <property type="entry name" value="ADP-Glc_PPase"/>
</dbReference>
<gene>
    <name evidence="6" type="ORF">METZ01_LOCUS485194</name>
</gene>
<dbReference type="GO" id="GO:0005978">
    <property type="term" value="P:glycogen biosynthetic process"/>
    <property type="evidence" value="ECO:0007669"/>
    <property type="project" value="UniProtKB-KW"/>
</dbReference>
<feature type="non-terminal residue" evidence="6">
    <location>
        <position position="101"/>
    </location>
</feature>